<dbReference type="AlphaFoldDB" id="A0A4R5W5T4"/>
<dbReference type="GO" id="GO:0006508">
    <property type="term" value="P:proteolysis"/>
    <property type="evidence" value="ECO:0007669"/>
    <property type="project" value="InterPro"/>
</dbReference>
<dbReference type="PANTHER" id="PTHR42776">
    <property type="entry name" value="SERINE PEPTIDASE S9 FAMILY MEMBER"/>
    <property type="match status" value="1"/>
</dbReference>
<dbReference type="Proteomes" id="UP000294829">
    <property type="component" value="Unassembled WGS sequence"/>
</dbReference>
<dbReference type="Pfam" id="PF00326">
    <property type="entry name" value="Peptidase_S9"/>
    <property type="match status" value="1"/>
</dbReference>
<dbReference type="OrthoDB" id="4269629at2"/>
<feature type="signal peptide" evidence="2">
    <location>
        <begin position="1"/>
        <end position="23"/>
    </location>
</feature>
<reference evidence="4 5" key="1">
    <citation type="submission" date="2019-03" db="EMBL/GenBank/DDBJ databases">
        <title>Sapientia aquatica gen. nov., sp. nov., isolated from a crater lake.</title>
        <authorList>
            <person name="Felfoldi T."/>
            <person name="Szabo A."/>
            <person name="Toth E."/>
            <person name="Schumann P."/>
            <person name="Keki Z."/>
            <person name="Marialigeti K."/>
            <person name="Mathe I."/>
        </authorList>
    </citation>
    <scope>NUCLEOTIDE SEQUENCE [LARGE SCALE GENOMIC DNA]</scope>
    <source>
        <strain evidence="4 5">SA-152</strain>
    </source>
</reference>
<dbReference type="SUPFAM" id="SSF82171">
    <property type="entry name" value="DPP6 N-terminal domain-like"/>
    <property type="match status" value="1"/>
</dbReference>
<evidence type="ECO:0000313" key="5">
    <source>
        <dbReference type="Proteomes" id="UP000294829"/>
    </source>
</evidence>
<evidence type="ECO:0000313" key="4">
    <source>
        <dbReference type="EMBL" id="TDK68501.1"/>
    </source>
</evidence>
<evidence type="ECO:0000256" key="2">
    <source>
        <dbReference type="SAM" id="SignalP"/>
    </source>
</evidence>
<protein>
    <submittedName>
        <fullName evidence="4">S9 family peptidase</fullName>
    </submittedName>
</protein>
<organism evidence="4 5">
    <name type="scientific">Sapientia aquatica</name>
    <dbReference type="NCBI Taxonomy" id="1549640"/>
    <lineage>
        <taxon>Bacteria</taxon>
        <taxon>Pseudomonadati</taxon>
        <taxon>Pseudomonadota</taxon>
        <taxon>Betaproteobacteria</taxon>
        <taxon>Burkholderiales</taxon>
        <taxon>Oxalobacteraceae</taxon>
        <taxon>Sapientia</taxon>
    </lineage>
</organism>
<dbReference type="InterPro" id="IPR029058">
    <property type="entry name" value="AB_hydrolase_fold"/>
</dbReference>
<sequence length="666" mass="73668">MKISSLISCIALVGMSLTGGSWGADRLPSVESFFSNPDVTQAVMSPKGNYIAFIARNADGSQKIAVRATADLKNGEVVNEGTVDDKILSLHWVNEDRLVFIVKSLKTEFIGNTDVIAVNRDGTGVAHLISGDWEHTAQSTGSNISSKILTADYAFFSVAHDNSDDIIVRKYLFSTTTYEIVGTRLYRLNTKTRKLSELLDGPQPPNVTGWWLDASDVPRIAASQAKGKCIISYLDPKSNVWSELANADCYEGSTFNPVDFESSDTIIVSKSFKGLGALYRFDLNKKQLASEPFLNIAGMDFEGSIETDYGIKKMIGIHYDGDAKATVWFDPHFKDIQQKVDGILKSTINEITCGTDCINAPAVLVKAQSDRQPTQYFVYNVVNNSIIGIGGEHSAIKPAQMGMRDFAYFTARDGLKIPVYVTLPPGKSTSPKPAIVLVHGGPWVRGSSWEWEPDAQFLASRGYVVIQPEFRGSEGFGHAFFKAGWKQWGQSMQDDLADAANWAVQKGWADPKRVAIMGASYGGYATLMGLIKHPDVFRCGVEWAGVTDMGLRYSTPQDDATSDVLNYDLKTLMGDPVADADMFKQNSPLQNADKLKQPLLIAHGALDRRVPIVHATDFYSAVKKHNNNVEWIVYSDEGHGWYHEPNRYDFWKRVEVFLDKNLKNVE</sequence>
<evidence type="ECO:0000259" key="3">
    <source>
        <dbReference type="Pfam" id="PF00326"/>
    </source>
</evidence>
<dbReference type="SUPFAM" id="SSF53474">
    <property type="entry name" value="alpha/beta-Hydrolases"/>
    <property type="match status" value="1"/>
</dbReference>
<dbReference type="GO" id="GO:0004252">
    <property type="term" value="F:serine-type endopeptidase activity"/>
    <property type="evidence" value="ECO:0007669"/>
    <property type="project" value="TreeGrafter"/>
</dbReference>
<accession>A0A4R5W5T4</accession>
<dbReference type="PANTHER" id="PTHR42776:SF27">
    <property type="entry name" value="DIPEPTIDYL PEPTIDASE FAMILY MEMBER 6"/>
    <property type="match status" value="1"/>
</dbReference>
<feature type="chain" id="PRO_5020777655" evidence="2">
    <location>
        <begin position="24"/>
        <end position="666"/>
    </location>
</feature>
<proteinExistence type="predicted"/>
<dbReference type="Gene3D" id="3.40.50.1820">
    <property type="entry name" value="alpha/beta hydrolase"/>
    <property type="match status" value="1"/>
</dbReference>
<comment type="caution">
    <text evidence="4">The sequence shown here is derived from an EMBL/GenBank/DDBJ whole genome shotgun (WGS) entry which is preliminary data.</text>
</comment>
<dbReference type="RefSeq" id="WP_133325215.1">
    <property type="nucleotide sequence ID" value="NZ_SMYL01000001.1"/>
</dbReference>
<dbReference type="EMBL" id="SMYL01000001">
    <property type="protein sequence ID" value="TDK68501.1"/>
    <property type="molecule type" value="Genomic_DNA"/>
</dbReference>
<dbReference type="InterPro" id="IPR001375">
    <property type="entry name" value="Peptidase_S9_cat"/>
</dbReference>
<keyword evidence="1" id="KW-0378">Hydrolase</keyword>
<keyword evidence="5" id="KW-1185">Reference proteome</keyword>
<gene>
    <name evidence="4" type="ORF">E2I14_02880</name>
</gene>
<name>A0A4R5W5T4_9BURK</name>
<feature type="domain" description="Peptidase S9 prolyl oligopeptidase catalytic" evidence="3">
    <location>
        <begin position="454"/>
        <end position="664"/>
    </location>
</feature>
<keyword evidence="2" id="KW-0732">Signal</keyword>
<evidence type="ECO:0000256" key="1">
    <source>
        <dbReference type="ARBA" id="ARBA00022801"/>
    </source>
</evidence>